<dbReference type="PANTHER" id="PTHR30093:SF44">
    <property type="entry name" value="TYPE II SECRETION SYSTEM CORE PROTEIN G"/>
    <property type="match status" value="1"/>
</dbReference>
<accession>A0A286TUV5</accession>
<dbReference type="PRINTS" id="PR00813">
    <property type="entry name" value="BCTERIALGSPG"/>
</dbReference>
<evidence type="ECO:0000313" key="12">
    <source>
        <dbReference type="EMBL" id="GAX59631.1"/>
    </source>
</evidence>
<sequence length="150" mass="16504">MKKSGSNKISYQKIDSISGFTLIELLIVMVILGLLAALIVPKLIGRVGESKQTTAKAQIELISTALEVYKLDTGKYPSQESGLQSLNSKPGDIQNWKGPYMKKNKIPEDPWGAEYIYKYPGTHGDYDLLSYGADGTEGGSEENKDIVSWE</sequence>
<keyword evidence="4" id="KW-1003">Cell membrane</keyword>
<evidence type="ECO:0000256" key="1">
    <source>
        <dbReference type="ARBA" id="ARBA00004377"/>
    </source>
</evidence>
<feature type="transmembrane region" description="Helical" evidence="10">
    <location>
        <begin position="20"/>
        <end position="40"/>
    </location>
</feature>
<evidence type="ECO:0000256" key="3">
    <source>
        <dbReference type="ARBA" id="ARBA00020042"/>
    </source>
</evidence>
<dbReference type="InterPro" id="IPR010054">
    <property type="entry name" value="Type2_sec_GspG"/>
</dbReference>
<dbReference type="Pfam" id="PF08334">
    <property type="entry name" value="T2SSG"/>
    <property type="match status" value="1"/>
</dbReference>
<evidence type="ECO:0000256" key="10">
    <source>
        <dbReference type="SAM" id="Phobius"/>
    </source>
</evidence>
<dbReference type="GO" id="GO:0005886">
    <property type="term" value="C:plasma membrane"/>
    <property type="evidence" value="ECO:0007669"/>
    <property type="project" value="UniProtKB-SubCell"/>
</dbReference>
<protein>
    <recommendedName>
        <fullName evidence="3">Type II secretion system core protein G</fullName>
    </recommendedName>
</protein>
<feature type="domain" description="Type II secretion system protein GspG C-terminal" evidence="11">
    <location>
        <begin position="42"/>
        <end position="149"/>
    </location>
</feature>
<dbReference type="GO" id="GO:0015627">
    <property type="term" value="C:type II protein secretion system complex"/>
    <property type="evidence" value="ECO:0007669"/>
    <property type="project" value="InterPro"/>
</dbReference>
<dbReference type="PANTHER" id="PTHR30093">
    <property type="entry name" value="GENERAL SECRETION PATHWAY PROTEIN G"/>
    <property type="match status" value="1"/>
</dbReference>
<organism evidence="12 13">
    <name type="scientific">Candidatus Scalindua japonica</name>
    <dbReference type="NCBI Taxonomy" id="1284222"/>
    <lineage>
        <taxon>Bacteria</taxon>
        <taxon>Pseudomonadati</taxon>
        <taxon>Planctomycetota</taxon>
        <taxon>Candidatus Brocadiia</taxon>
        <taxon>Candidatus Brocadiales</taxon>
        <taxon>Candidatus Scalinduaceae</taxon>
        <taxon>Candidatus Scalindua</taxon>
    </lineage>
</organism>
<comment type="subcellular location">
    <subcellularLocation>
        <location evidence="1">Cell inner membrane</location>
        <topology evidence="1">Single-pass membrane protein</topology>
    </subcellularLocation>
</comment>
<dbReference type="PROSITE" id="PS00409">
    <property type="entry name" value="PROKAR_NTER_METHYL"/>
    <property type="match status" value="1"/>
</dbReference>
<proteinExistence type="inferred from homology"/>
<evidence type="ECO:0000259" key="11">
    <source>
        <dbReference type="Pfam" id="PF08334"/>
    </source>
</evidence>
<keyword evidence="7 10" id="KW-0812">Transmembrane</keyword>
<comment type="caution">
    <text evidence="12">The sequence shown here is derived from an EMBL/GenBank/DDBJ whole genome shotgun (WGS) entry which is preliminary data.</text>
</comment>
<dbReference type="InterPro" id="IPR012902">
    <property type="entry name" value="N_methyl_site"/>
</dbReference>
<dbReference type="Pfam" id="PF07963">
    <property type="entry name" value="N_methyl"/>
    <property type="match status" value="1"/>
</dbReference>
<evidence type="ECO:0000256" key="8">
    <source>
        <dbReference type="ARBA" id="ARBA00022989"/>
    </source>
</evidence>
<dbReference type="AlphaFoldDB" id="A0A286TUV5"/>
<evidence type="ECO:0000256" key="5">
    <source>
        <dbReference type="ARBA" id="ARBA00022481"/>
    </source>
</evidence>
<gene>
    <name evidence="12" type="primary">pluG</name>
    <name evidence="12" type="ORF">SCALIN_C04_0119</name>
</gene>
<dbReference type="RefSeq" id="WP_096892768.1">
    <property type="nucleotide sequence ID" value="NZ_BAOS01000004.1"/>
</dbReference>
<dbReference type="InterPro" id="IPR045584">
    <property type="entry name" value="Pilin-like"/>
</dbReference>
<dbReference type="OrthoDB" id="9795612at2"/>
<keyword evidence="8 10" id="KW-1133">Transmembrane helix</keyword>
<keyword evidence="13" id="KW-1185">Reference proteome</keyword>
<dbReference type="SUPFAM" id="SSF54523">
    <property type="entry name" value="Pili subunits"/>
    <property type="match status" value="1"/>
</dbReference>
<comment type="similarity">
    <text evidence="2">Belongs to the GSP G family.</text>
</comment>
<evidence type="ECO:0000256" key="2">
    <source>
        <dbReference type="ARBA" id="ARBA00009984"/>
    </source>
</evidence>
<evidence type="ECO:0000256" key="9">
    <source>
        <dbReference type="ARBA" id="ARBA00023136"/>
    </source>
</evidence>
<evidence type="ECO:0000256" key="6">
    <source>
        <dbReference type="ARBA" id="ARBA00022519"/>
    </source>
</evidence>
<keyword evidence="9 10" id="KW-0472">Membrane</keyword>
<evidence type="ECO:0000256" key="4">
    <source>
        <dbReference type="ARBA" id="ARBA00022475"/>
    </source>
</evidence>
<evidence type="ECO:0000256" key="7">
    <source>
        <dbReference type="ARBA" id="ARBA00022692"/>
    </source>
</evidence>
<evidence type="ECO:0000313" key="13">
    <source>
        <dbReference type="Proteomes" id="UP000218542"/>
    </source>
</evidence>
<keyword evidence="5" id="KW-0488">Methylation</keyword>
<keyword evidence="6" id="KW-0997">Cell inner membrane</keyword>
<name>A0A286TUV5_9BACT</name>
<dbReference type="GO" id="GO:0015628">
    <property type="term" value="P:protein secretion by the type II secretion system"/>
    <property type="evidence" value="ECO:0007669"/>
    <property type="project" value="InterPro"/>
</dbReference>
<dbReference type="NCBIfam" id="TIGR01710">
    <property type="entry name" value="typeII_sec_gspG"/>
    <property type="match status" value="1"/>
</dbReference>
<dbReference type="Proteomes" id="UP000218542">
    <property type="component" value="Unassembled WGS sequence"/>
</dbReference>
<dbReference type="InterPro" id="IPR000983">
    <property type="entry name" value="Bac_GSPG_pilin"/>
</dbReference>
<dbReference type="NCBIfam" id="TIGR02532">
    <property type="entry name" value="IV_pilin_GFxxxE"/>
    <property type="match status" value="1"/>
</dbReference>
<dbReference type="Gene3D" id="3.30.700.10">
    <property type="entry name" value="Glycoprotein, Type 4 Pilin"/>
    <property type="match status" value="1"/>
</dbReference>
<reference evidence="13" key="1">
    <citation type="journal article" date="2017" name="Environ. Microbiol. Rep.">
        <title>Genetic Diversity of Marine Anaerobic Ammonium-Oxidizing Bacteria as Revealed by Genomic and Proteomic Analyses of 'Candidatus Scalindua japonica'.</title>
        <authorList>
            <person name="Oshiki M."/>
            <person name="Mizuto K."/>
            <person name="Kimura Z."/>
            <person name="Kindaichi T."/>
            <person name="Satoh H."/>
            <person name="Okabe S."/>
        </authorList>
    </citation>
    <scope>NUCLEOTIDE SEQUENCE [LARGE SCALE GENOMIC DNA]</scope>
    <source>
        <strain evidence="13">husup-a2</strain>
    </source>
</reference>
<dbReference type="InterPro" id="IPR013545">
    <property type="entry name" value="T2SS_protein-GspG_C"/>
</dbReference>
<dbReference type="EMBL" id="BAOS01000004">
    <property type="protein sequence ID" value="GAX59631.1"/>
    <property type="molecule type" value="Genomic_DNA"/>
</dbReference>